<keyword evidence="3" id="KW-0309">Germination</keyword>
<keyword evidence="7" id="KW-0449">Lipoprotein</keyword>
<evidence type="ECO:0000256" key="7">
    <source>
        <dbReference type="ARBA" id="ARBA00023288"/>
    </source>
</evidence>
<evidence type="ECO:0000313" key="10">
    <source>
        <dbReference type="EMBL" id="AKA70687.1"/>
    </source>
</evidence>
<dbReference type="InterPro" id="IPR008844">
    <property type="entry name" value="Spore_GerAC-like"/>
</dbReference>
<keyword evidence="11" id="KW-1185">Reference proteome</keyword>
<name>A0A0E3K2R9_CLOSL</name>
<dbReference type="GO" id="GO:0009847">
    <property type="term" value="P:spore germination"/>
    <property type="evidence" value="ECO:0007669"/>
    <property type="project" value="InterPro"/>
</dbReference>
<evidence type="ECO:0000313" key="11">
    <source>
        <dbReference type="Proteomes" id="UP000033115"/>
    </source>
</evidence>
<evidence type="ECO:0000259" key="8">
    <source>
        <dbReference type="Pfam" id="PF05504"/>
    </source>
</evidence>
<dbReference type="Pfam" id="PF25198">
    <property type="entry name" value="Spore_GerAC_N"/>
    <property type="match status" value="1"/>
</dbReference>
<dbReference type="NCBIfam" id="TIGR02887">
    <property type="entry name" value="spore_ger_x_C"/>
    <property type="match status" value="1"/>
</dbReference>
<feature type="domain" description="Spore germination protein N-terminal" evidence="9">
    <location>
        <begin position="31"/>
        <end position="200"/>
    </location>
</feature>
<comment type="subcellular location">
    <subcellularLocation>
        <location evidence="1">Membrane</location>
        <topology evidence="1">Lipid-anchor</topology>
    </subcellularLocation>
</comment>
<evidence type="ECO:0000256" key="6">
    <source>
        <dbReference type="ARBA" id="ARBA00023139"/>
    </source>
</evidence>
<keyword evidence="5" id="KW-0472">Membrane</keyword>
<dbReference type="EMBL" id="CP009933">
    <property type="protein sequence ID" value="AKA70687.1"/>
    <property type="molecule type" value="Genomic_DNA"/>
</dbReference>
<dbReference type="Proteomes" id="UP000033115">
    <property type="component" value="Chromosome"/>
</dbReference>
<dbReference type="GO" id="GO:0016020">
    <property type="term" value="C:membrane"/>
    <property type="evidence" value="ECO:0007669"/>
    <property type="project" value="UniProtKB-SubCell"/>
</dbReference>
<dbReference type="Gene3D" id="3.30.300.210">
    <property type="entry name" value="Nutrient germinant receptor protein C, domain 3"/>
    <property type="match status" value="1"/>
</dbReference>
<dbReference type="HOGENOM" id="CLU_051140_3_2_9"/>
<dbReference type="AlphaFoldDB" id="A0A0E3K2R9"/>
<dbReference type="RefSeq" id="WP_029160801.1">
    <property type="nucleotide sequence ID" value="NZ_CP009933.1"/>
</dbReference>
<feature type="domain" description="Spore germination GerAC-like C-terminal" evidence="8">
    <location>
        <begin position="208"/>
        <end position="368"/>
    </location>
</feature>
<keyword evidence="4" id="KW-0732">Signal</keyword>
<dbReference type="InterPro" id="IPR046953">
    <property type="entry name" value="Spore_GerAC-like_C"/>
</dbReference>
<dbReference type="KEGG" id="csq:CSCA_3562"/>
<dbReference type="PANTHER" id="PTHR35789:SF1">
    <property type="entry name" value="SPORE GERMINATION PROTEIN B3"/>
    <property type="match status" value="1"/>
</dbReference>
<proteinExistence type="inferred from homology"/>
<evidence type="ECO:0000256" key="1">
    <source>
        <dbReference type="ARBA" id="ARBA00004635"/>
    </source>
</evidence>
<sequence length="373" mass="42576">MKKKLHTKFIISMILSAIFLWSFIGSKGELVENLSVPIGIGIDIVKNTKQDELYRLPIALYVSDPSGNTTTSTVIVGEANTLGGTRENRQVKNNKRYLLGLEKVYVISEEYARDGVRELIDILVHNPQINDKAFMTICKGKSEDILKYKVEGYANSTEFIEGMIKNSNYFNFFAPQYTMMDLVVRIDAEGRNIVLPYLEIKDDGLKITGIALFNDQKMVAKLDMNEAKILNLLRENKVQGMLTIQKSPKEYINYYAKSKRKVKCYKEGEKFKFIIDLNLKGTIASNELYKNFNKDPKVLKEFTNEMESSIKKQCENFLSVAKCEYKVDFLDLGRVAVAKYGRETGVDWNKAICESDIEVNVKVKVDTEGRGEY</sequence>
<gene>
    <name evidence="10" type="ORF">CSCA_3562</name>
</gene>
<evidence type="ECO:0000259" key="9">
    <source>
        <dbReference type="Pfam" id="PF25198"/>
    </source>
</evidence>
<evidence type="ECO:0000256" key="2">
    <source>
        <dbReference type="ARBA" id="ARBA00007886"/>
    </source>
</evidence>
<reference evidence="10 11" key="1">
    <citation type="journal article" date="2015" name="J. Biotechnol.">
        <title>Complete genome sequence of a malodorant-producing acetogen, Clostridium scatologenes ATCC 25775(T).</title>
        <authorList>
            <person name="Zhu Z."/>
            <person name="Guo T."/>
            <person name="Zheng H."/>
            <person name="Song T."/>
            <person name="Ouyang P."/>
            <person name="Xie J."/>
        </authorList>
    </citation>
    <scope>NUCLEOTIDE SEQUENCE [LARGE SCALE GENOMIC DNA]</scope>
    <source>
        <strain evidence="10 11">ATCC 25775</strain>
    </source>
</reference>
<keyword evidence="6" id="KW-0564">Palmitate</keyword>
<dbReference type="PANTHER" id="PTHR35789">
    <property type="entry name" value="SPORE GERMINATION PROTEIN B3"/>
    <property type="match status" value="1"/>
</dbReference>
<dbReference type="InterPro" id="IPR038501">
    <property type="entry name" value="Spore_GerAC_C_sf"/>
</dbReference>
<dbReference type="STRING" id="1548.CSCA_3562"/>
<organism evidence="10 11">
    <name type="scientific">Clostridium scatologenes</name>
    <dbReference type="NCBI Taxonomy" id="1548"/>
    <lineage>
        <taxon>Bacteria</taxon>
        <taxon>Bacillati</taxon>
        <taxon>Bacillota</taxon>
        <taxon>Clostridia</taxon>
        <taxon>Eubacteriales</taxon>
        <taxon>Clostridiaceae</taxon>
        <taxon>Clostridium</taxon>
    </lineage>
</organism>
<accession>A0A0E3K2R9</accession>
<comment type="similarity">
    <text evidence="2">Belongs to the GerABKC lipoprotein family.</text>
</comment>
<evidence type="ECO:0000256" key="5">
    <source>
        <dbReference type="ARBA" id="ARBA00023136"/>
    </source>
</evidence>
<dbReference type="Pfam" id="PF05504">
    <property type="entry name" value="Spore_GerAC"/>
    <property type="match status" value="1"/>
</dbReference>
<evidence type="ECO:0000256" key="4">
    <source>
        <dbReference type="ARBA" id="ARBA00022729"/>
    </source>
</evidence>
<evidence type="ECO:0000256" key="3">
    <source>
        <dbReference type="ARBA" id="ARBA00022544"/>
    </source>
</evidence>
<dbReference type="InterPro" id="IPR057336">
    <property type="entry name" value="GerAC_N"/>
</dbReference>
<protein>
    <submittedName>
        <fullName evidence="10">Germination protein, Ger(X)C family</fullName>
    </submittedName>
</protein>